<dbReference type="Proteomes" id="UP001629113">
    <property type="component" value="Unassembled WGS sequence"/>
</dbReference>
<sequence length="579" mass="66257">MSADEPRKRQRTCRPKDRPAYPRRRAVQACCTCRKRRTKCDNEQPACTSCVDLGIECFYEEKDKSTFDAASLAILQRLDTLEALVRTGNQISTRIQQAPEETSPLTTLKNLGSPALERETTANHYYINIETVLSWHVFHRHNLTGKLDLKHFLQSEHPRPLPIPISVSSDLETNGAELLQKFFENVHIYNPILEIATVKQYLRDAQFNGFAWDAQSCLLLLVYALGSVPTVHESTVLETSSSYRNSETCRKAEAFFGAAQKRMGSLLCHSGVVEAQCFFLAGVYLMATLRPIEAWKMFVQALACCQGFNTHDPTEEERQLQEGIYWTCFKSELELRLELNIANHRVWDLTYPSFFPSPPKDLKTQGEAAWYFYLAEIALRRLGNRILNYIYTNGLSDTSTADVVDAVMNFEQQATDWLSSLPPTLRLDQNVDEEGLNSSENEALRFILNGHLLDCYEMMYWPFIVEAINGRLSNDPESHRLAKKGLLICVQRIDRNESGFYQRHHGTWLMLRSCTRSALVLLGARLSGLPDLATLEWKGAVEKVIRMLRYWKDEAKDVPDRLDVLENLMRDVESITNSY</sequence>
<dbReference type="Gene3D" id="4.10.240.10">
    <property type="entry name" value="Zn(2)-C6 fungal-type DNA-binding domain"/>
    <property type="match status" value="1"/>
</dbReference>
<evidence type="ECO:0000256" key="2">
    <source>
        <dbReference type="SAM" id="MobiDB-lite"/>
    </source>
</evidence>
<dbReference type="CDD" id="cd00067">
    <property type="entry name" value="GAL4"/>
    <property type="match status" value="1"/>
</dbReference>
<reference evidence="4 5" key="1">
    <citation type="submission" date="2024-06" db="EMBL/GenBank/DDBJ databases">
        <title>Complete genome of Phlyctema vagabunda strain 19-DSS-EL-015.</title>
        <authorList>
            <person name="Fiorenzani C."/>
        </authorList>
    </citation>
    <scope>NUCLEOTIDE SEQUENCE [LARGE SCALE GENOMIC DNA]</scope>
    <source>
        <strain evidence="4 5">19-DSS-EL-015</strain>
    </source>
</reference>
<dbReference type="EMBL" id="JBFCZG010000005">
    <property type="protein sequence ID" value="KAL3422361.1"/>
    <property type="molecule type" value="Genomic_DNA"/>
</dbReference>
<dbReference type="InterPro" id="IPR053181">
    <property type="entry name" value="EcdB-like_regulator"/>
</dbReference>
<feature type="domain" description="Zn(2)-C6 fungal-type" evidence="3">
    <location>
        <begin position="29"/>
        <end position="59"/>
    </location>
</feature>
<keyword evidence="1" id="KW-0539">Nucleus</keyword>
<dbReference type="SUPFAM" id="SSF57701">
    <property type="entry name" value="Zn2/Cys6 DNA-binding domain"/>
    <property type="match status" value="1"/>
</dbReference>
<feature type="region of interest" description="Disordered" evidence="2">
    <location>
        <begin position="1"/>
        <end position="20"/>
    </location>
</feature>
<keyword evidence="5" id="KW-1185">Reference proteome</keyword>
<accession>A0ABR4PH77</accession>
<dbReference type="InterPro" id="IPR001138">
    <property type="entry name" value="Zn2Cys6_DnaBD"/>
</dbReference>
<dbReference type="CDD" id="cd12148">
    <property type="entry name" value="fungal_TF_MHR"/>
    <property type="match status" value="1"/>
</dbReference>
<dbReference type="Pfam" id="PF00172">
    <property type="entry name" value="Zn_clus"/>
    <property type="match status" value="1"/>
</dbReference>
<evidence type="ECO:0000313" key="5">
    <source>
        <dbReference type="Proteomes" id="UP001629113"/>
    </source>
</evidence>
<gene>
    <name evidence="4" type="ORF">PVAG01_06517</name>
</gene>
<dbReference type="InterPro" id="IPR036864">
    <property type="entry name" value="Zn2-C6_fun-type_DNA-bd_sf"/>
</dbReference>
<dbReference type="PROSITE" id="PS50048">
    <property type="entry name" value="ZN2_CY6_FUNGAL_2"/>
    <property type="match status" value="1"/>
</dbReference>
<dbReference type="SMART" id="SM00066">
    <property type="entry name" value="GAL4"/>
    <property type="match status" value="1"/>
</dbReference>
<protein>
    <submittedName>
        <fullName evidence="4">C6 zinc finger domain-containing protein</fullName>
    </submittedName>
</protein>
<name>A0ABR4PH77_9HELO</name>
<dbReference type="PROSITE" id="PS00463">
    <property type="entry name" value="ZN2_CY6_FUNGAL_1"/>
    <property type="match status" value="1"/>
</dbReference>
<dbReference type="PANTHER" id="PTHR47785:SF7">
    <property type="entry name" value="ZN(II)2CYS6 TRANSCRIPTION FACTOR (EUROFUNG)"/>
    <property type="match status" value="1"/>
</dbReference>
<dbReference type="PANTHER" id="PTHR47785">
    <property type="entry name" value="ZN(II)2CYS6 TRANSCRIPTION FACTOR (EUROFUNG)-RELATED-RELATED"/>
    <property type="match status" value="1"/>
</dbReference>
<evidence type="ECO:0000259" key="3">
    <source>
        <dbReference type="PROSITE" id="PS50048"/>
    </source>
</evidence>
<evidence type="ECO:0000313" key="4">
    <source>
        <dbReference type="EMBL" id="KAL3422361.1"/>
    </source>
</evidence>
<comment type="caution">
    <text evidence="4">The sequence shown here is derived from an EMBL/GenBank/DDBJ whole genome shotgun (WGS) entry which is preliminary data.</text>
</comment>
<organism evidence="4 5">
    <name type="scientific">Phlyctema vagabunda</name>
    <dbReference type="NCBI Taxonomy" id="108571"/>
    <lineage>
        <taxon>Eukaryota</taxon>
        <taxon>Fungi</taxon>
        <taxon>Dikarya</taxon>
        <taxon>Ascomycota</taxon>
        <taxon>Pezizomycotina</taxon>
        <taxon>Leotiomycetes</taxon>
        <taxon>Helotiales</taxon>
        <taxon>Dermateaceae</taxon>
        <taxon>Phlyctema</taxon>
    </lineage>
</organism>
<proteinExistence type="predicted"/>
<evidence type="ECO:0000256" key="1">
    <source>
        <dbReference type="ARBA" id="ARBA00023242"/>
    </source>
</evidence>